<dbReference type="InterPro" id="IPR055222">
    <property type="entry name" value="PRISE-like_Rossmann-fold"/>
</dbReference>
<protein>
    <submittedName>
        <fullName evidence="2">Short chain dehydrogenase</fullName>
    </submittedName>
</protein>
<dbReference type="Gene3D" id="3.40.50.720">
    <property type="entry name" value="NAD(P)-binding Rossmann-like Domain"/>
    <property type="match status" value="1"/>
</dbReference>
<dbReference type="SUPFAM" id="SSF51735">
    <property type="entry name" value="NAD(P)-binding Rossmann-fold domains"/>
    <property type="match status" value="1"/>
</dbReference>
<dbReference type="Pfam" id="PF22917">
    <property type="entry name" value="PRISE"/>
    <property type="match status" value="1"/>
</dbReference>
<keyword evidence="3" id="KW-1185">Reference proteome</keyword>
<name>A0A559MMR6_9HELO</name>
<dbReference type="PANTHER" id="PTHR32487">
    <property type="entry name" value="3-OXO-DELTA(4,5)-STEROID 5-BETA-REDUCTASE"/>
    <property type="match status" value="1"/>
</dbReference>
<comment type="caution">
    <text evidence="2">The sequence shown here is derived from an EMBL/GenBank/DDBJ whole genome shotgun (WGS) entry which is preliminary data.</text>
</comment>
<dbReference type="EMBL" id="QGML01000026">
    <property type="protein sequence ID" value="TVY94251.1"/>
    <property type="molecule type" value="Genomic_DNA"/>
</dbReference>
<evidence type="ECO:0000259" key="1">
    <source>
        <dbReference type="Pfam" id="PF22917"/>
    </source>
</evidence>
<evidence type="ECO:0000313" key="3">
    <source>
        <dbReference type="Proteomes" id="UP000315522"/>
    </source>
</evidence>
<evidence type="ECO:0000313" key="2">
    <source>
        <dbReference type="EMBL" id="TVY94251.1"/>
    </source>
</evidence>
<dbReference type="PANTHER" id="PTHR32487:SF8">
    <property type="entry name" value="NAD-DEPENDENT EPIMERASE_DEHYDRATASE DOMAIN-CONTAINING PROTEIN"/>
    <property type="match status" value="1"/>
</dbReference>
<dbReference type="AlphaFoldDB" id="A0A559MMR6"/>
<organism evidence="2 3">
    <name type="scientific">Lachnellula willkommii</name>
    <dbReference type="NCBI Taxonomy" id="215461"/>
    <lineage>
        <taxon>Eukaryota</taxon>
        <taxon>Fungi</taxon>
        <taxon>Dikarya</taxon>
        <taxon>Ascomycota</taxon>
        <taxon>Pezizomycotina</taxon>
        <taxon>Leotiomycetes</taxon>
        <taxon>Helotiales</taxon>
        <taxon>Lachnaceae</taxon>
        <taxon>Lachnellula</taxon>
    </lineage>
</organism>
<accession>A0A559MMR6</accession>
<feature type="domain" description="PRISE-like Rossmann-fold" evidence="1">
    <location>
        <begin position="7"/>
        <end position="404"/>
    </location>
</feature>
<dbReference type="Proteomes" id="UP000315522">
    <property type="component" value="Unassembled WGS sequence"/>
</dbReference>
<reference evidence="2 3" key="1">
    <citation type="submission" date="2018-05" db="EMBL/GenBank/DDBJ databases">
        <title>Genome sequencing and assembly of the regulated plant pathogen Lachnellula willkommii and related sister species for the development of diagnostic species identification markers.</title>
        <authorList>
            <person name="Giroux E."/>
            <person name="Bilodeau G."/>
        </authorList>
    </citation>
    <scope>NUCLEOTIDE SEQUENCE [LARGE SCALE GENOMIC DNA]</scope>
    <source>
        <strain evidence="2 3">CBS 172.35</strain>
    </source>
</reference>
<proteinExistence type="predicted"/>
<gene>
    <name evidence="2" type="primary">sirQ_1</name>
    <name evidence="2" type="ORF">LAWI1_G000702</name>
</gene>
<dbReference type="InterPro" id="IPR036291">
    <property type="entry name" value="NAD(P)-bd_dom_sf"/>
</dbReference>
<dbReference type="CDD" id="cd08948">
    <property type="entry name" value="5beta-POR_like_SDR_a"/>
    <property type="match status" value="1"/>
</dbReference>
<sequence>MSTGKHALVFGASGISGWGVVNEILKGYPSRNTFSRVSAVTNRPLSREASQWPEDPRLFIASGIDVLKGSQQDLETTLKAQIPEIETVTQFFFSVSSSWIHWFGGELTSSVAYKFCGERVEESKINTDMIDRCVRAIEKLSPVLEHVILPSGTKWYGVHMMPFPNEDNLPLRESHPRIPEPDRSHLFYYHQHDKLNTLSEGKSWSWSNVRPDVIIGFVPNNNTYCIVQSMGVYLSLYAYVEGRGAKIAFPGTEKSYRNLCNDSSQDIVARFSIHTALGGQSTNRRAFNVADNRLPTPWAYRWPVICEFFGLKGTGPEEGSPQPGPYIANHKEQWQEMVKKFGLKDGHLENDITSPVFLDFCTTIMDFDRQLDLSEQRSTGFTEETDTKDAWWTALEKFRAAKVIA</sequence>